<accession>A0A0G3EAG0</accession>
<reference evidence="2" key="1">
    <citation type="submission" date="2015-02" db="EMBL/GenBank/DDBJ databases">
        <title>Description and complete genome sequence of the first cultured representative of the subdivision 5 of the Verrucomicrobia phylum.</title>
        <authorList>
            <person name="Spring S."/>
            <person name="Bunk B."/>
            <person name="Sproer C."/>
            <person name="Klenk H.-P."/>
        </authorList>
    </citation>
    <scope>NUCLEOTIDE SEQUENCE [LARGE SCALE GENOMIC DNA]</scope>
    <source>
        <strain evidence="2">L21-Fru-AB</strain>
    </source>
</reference>
<protein>
    <submittedName>
        <fullName evidence="1">Uncharacterized protein</fullName>
    </submittedName>
</protein>
<evidence type="ECO:0000313" key="1">
    <source>
        <dbReference type="EMBL" id="AKJ63426.1"/>
    </source>
</evidence>
<name>A0A0G3EAG0_9BACT</name>
<evidence type="ECO:0000313" key="2">
    <source>
        <dbReference type="Proteomes" id="UP000035268"/>
    </source>
</evidence>
<reference evidence="1 2" key="2">
    <citation type="journal article" date="2016" name="ISME J.">
        <title>Characterization of the first cultured representative of Verrucomicrobia subdivision 5 indicates the proposal of a novel phylum.</title>
        <authorList>
            <person name="Spring S."/>
            <person name="Bunk B."/>
            <person name="Sproer C."/>
            <person name="Schumann P."/>
            <person name="Rohde M."/>
            <person name="Tindall B.J."/>
            <person name="Klenk H.P."/>
        </authorList>
    </citation>
    <scope>NUCLEOTIDE SEQUENCE [LARGE SCALE GENOMIC DNA]</scope>
    <source>
        <strain evidence="1 2">L21-Fru-AB</strain>
    </source>
</reference>
<gene>
    <name evidence="1" type="ORF">L21SP4_00141</name>
</gene>
<dbReference type="Proteomes" id="UP000035268">
    <property type="component" value="Chromosome"/>
</dbReference>
<organism evidence="1 2">
    <name type="scientific">Kiritimatiella glycovorans</name>
    <dbReference type="NCBI Taxonomy" id="1307763"/>
    <lineage>
        <taxon>Bacteria</taxon>
        <taxon>Pseudomonadati</taxon>
        <taxon>Kiritimatiellota</taxon>
        <taxon>Kiritimatiellia</taxon>
        <taxon>Kiritimatiellales</taxon>
        <taxon>Kiritimatiellaceae</taxon>
        <taxon>Kiritimatiella</taxon>
    </lineage>
</organism>
<keyword evidence="2" id="KW-1185">Reference proteome</keyword>
<dbReference type="AlphaFoldDB" id="A0A0G3EAG0"/>
<sequence>MFDITRSEKSGLVFKAGTYYIHVTVLADGEMHTYSGKWEFKHVLGTPL</sequence>
<dbReference type="EMBL" id="CP010904">
    <property type="protein sequence ID" value="AKJ63426.1"/>
    <property type="molecule type" value="Genomic_DNA"/>
</dbReference>
<dbReference type="KEGG" id="vbl:L21SP4_00141"/>
<proteinExistence type="predicted"/>